<accession>A0A849C942</accession>
<dbReference type="NCBIfam" id="TIGR00778">
    <property type="entry name" value="ahpD_dom"/>
    <property type="match status" value="1"/>
</dbReference>
<proteinExistence type="predicted"/>
<dbReference type="Gene3D" id="1.20.1290.10">
    <property type="entry name" value="AhpD-like"/>
    <property type="match status" value="1"/>
</dbReference>
<dbReference type="NCBIfam" id="TIGR01926">
    <property type="entry name" value="peroxid_rel"/>
    <property type="match status" value="1"/>
</dbReference>
<keyword evidence="2" id="KW-0575">Peroxidase</keyword>
<evidence type="ECO:0000259" key="1">
    <source>
        <dbReference type="Pfam" id="PF02627"/>
    </source>
</evidence>
<name>A0A849C942_9NOCA</name>
<dbReference type="PANTHER" id="PTHR35446:SF3">
    <property type="entry name" value="CMD DOMAIN-CONTAINING PROTEIN"/>
    <property type="match status" value="1"/>
</dbReference>
<dbReference type="AlphaFoldDB" id="A0A849C942"/>
<dbReference type="SUPFAM" id="SSF69118">
    <property type="entry name" value="AhpD-like"/>
    <property type="match status" value="1"/>
</dbReference>
<organism evidence="2 3">
    <name type="scientific">Nocardia uniformis</name>
    <dbReference type="NCBI Taxonomy" id="53432"/>
    <lineage>
        <taxon>Bacteria</taxon>
        <taxon>Bacillati</taxon>
        <taxon>Actinomycetota</taxon>
        <taxon>Actinomycetes</taxon>
        <taxon>Mycobacteriales</taxon>
        <taxon>Nocardiaceae</taxon>
        <taxon>Nocardia</taxon>
    </lineage>
</organism>
<protein>
    <submittedName>
        <fullName evidence="2">Peroxidase-related enzyme</fullName>
    </submittedName>
</protein>
<comment type="caution">
    <text evidence="2">The sequence shown here is derived from an EMBL/GenBank/DDBJ whole genome shotgun (WGS) entry which is preliminary data.</text>
</comment>
<dbReference type="InterPro" id="IPR003779">
    <property type="entry name" value="CMD-like"/>
</dbReference>
<dbReference type="InterPro" id="IPR010195">
    <property type="entry name" value="Uncharacterised_peroxidase-rel"/>
</dbReference>
<dbReference type="InterPro" id="IPR004675">
    <property type="entry name" value="AhpD_core"/>
</dbReference>
<dbReference type="Proteomes" id="UP000586827">
    <property type="component" value="Unassembled WGS sequence"/>
</dbReference>
<dbReference type="Pfam" id="PF02627">
    <property type="entry name" value="CMD"/>
    <property type="match status" value="1"/>
</dbReference>
<dbReference type="RefSeq" id="WP_067523750.1">
    <property type="nucleotide sequence ID" value="NZ_JABELX010000013.1"/>
</dbReference>
<evidence type="ECO:0000313" key="3">
    <source>
        <dbReference type="Proteomes" id="UP000586827"/>
    </source>
</evidence>
<gene>
    <name evidence="2" type="ORF">HLB23_31670</name>
</gene>
<sequence>MSRLPLIQPDTATGKAADLLAGVQKALGVTPNMTKAMVNSPAVLEAYLGFSGALAGGALSAPTRERIALVVAEENGCDYCLSAHSYIGANIAKLDADEIEANRHGRSSDPKAEAVLTFATAVVRARGGVEESDLKAARAAGLTDGEIVETIAGVALNVFTNYLNKAVDTDIDWPVVRHHQH</sequence>
<reference evidence="2 3" key="1">
    <citation type="submission" date="2020-05" db="EMBL/GenBank/DDBJ databases">
        <title>MicrobeNet Type strains.</title>
        <authorList>
            <person name="Nicholson A.C."/>
        </authorList>
    </citation>
    <scope>NUCLEOTIDE SEQUENCE [LARGE SCALE GENOMIC DNA]</scope>
    <source>
        <strain evidence="2 3">JCM 3224</strain>
    </source>
</reference>
<feature type="domain" description="Carboxymuconolactone decarboxylase-like" evidence="1">
    <location>
        <begin position="41"/>
        <end position="116"/>
    </location>
</feature>
<dbReference type="PANTHER" id="PTHR35446">
    <property type="entry name" value="SI:CH211-175M2.5"/>
    <property type="match status" value="1"/>
</dbReference>
<keyword evidence="2" id="KW-0560">Oxidoreductase</keyword>
<dbReference type="EMBL" id="JABELX010000013">
    <property type="protein sequence ID" value="NNH74356.1"/>
    <property type="molecule type" value="Genomic_DNA"/>
</dbReference>
<dbReference type="GO" id="GO:0051920">
    <property type="term" value="F:peroxiredoxin activity"/>
    <property type="evidence" value="ECO:0007669"/>
    <property type="project" value="InterPro"/>
</dbReference>
<dbReference type="InterPro" id="IPR029032">
    <property type="entry name" value="AhpD-like"/>
</dbReference>
<evidence type="ECO:0000313" key="2">
    <source>
        <dbReference type="EMBL" id="NNH74356.1"/>
    </source>
</evidence>
<keyword evidence="3" id="KW-1185">Reference proteome</keyword>